<dbReference type="Gene3D" id="3.30.420.10">
    <property type="entry name" value="Ribonuclease H-like superfamily/Ribonuclease H"/>
    <property type="match status" value="1"/>
</dbReference>
<proteinExistence type="predicted"/>
<dbReference type="OrthoDB" id="5287589at2"/>
<keyword evidence="4" id="KW-1185">Reference proteome</keyword>
<evidence type="ECO:0000259" key="2">
    <source>
        <dbReference type="PROSITE" id="PS50994"/>
    </source>
</evidence>
<accession>A0A4R5QD14</accession>
<feature type="compositionally biased region" description="Low complexity" evidence="1">
    <location>
        <begin position="702"/>
        <end position="719"/>
    </location>
</feature>
<evidence type="ECO:0000313" key="3">
    <source>
        <dbReference type="EMBL" id="TDH60237.1"/>
    </source>
</evidence>
<dbReference type="InterPro" id="IPR036397">
    <property type="entry name" value="RNaseH_sf"/>
</dbReference>
<evidence type="ECO:0000313" key="4">
    <source>
        <dbReference type="Proteomes" id="UP000295096"/>
    </source>
</evidence>
<name>A0A4R5QD14_9PROT</name>
<dbReference type="Proteomes" id="UP000295096">
    <property type="component" value="Unassembled WGS sequence"/>
</dbReference>
<sequence length="739" mass="82686">MAYPFFRNQIIRRLRPDGLAHHARILWFQPGREHVALFRLDALNALPEWESAERLSAGVAGGEIEPLSDDPYAVDVLPESTLNSAEKSLRDTRLAVLAPFFADPLAALDPHGRARLIAESHDLAGASRATVYRLLRLYWRHGQVPNALVPVYRHCGAPGRERADNDPDRKKVGRRPRGFPEWRDEGVRVTTTVRDKLQDGYRYLAKGMNWIEAHREVLRLHFSHEILVDGRPKRVTLPDHLLPTLNQFKYWIRKKHRPSELIIAAKGETAYATGHRPKINTSADMAHGPGAIYQIDSTVCDIYLRSRYNPEWLVGRPILYLVFDHWSQLIVGFHVTLDSASYQGAMFALENAFCYKVPFCKAFGVEIGDADWPARHYAHGLLTDRGPDFTSKMIAEGAGTLDMRVAWTSPMRPDLKGIVEGGIGLISVEGFRWAPGAIRKREKNERKHELDAKLDMNDFTALVIRWILKYNKSHRIKNPPIAWTSTDGADPVPLQLWHEGRRLRGAMAPADPNRVRLALMERVEAVATDEGLRTADNNLHYCSAGADELVDLSRLPGHRARRFTVCRDRRDITHALLLTPKGKVAGQLVMTPKDRRRFDGWSHEEVLEFCEMRKIQSAKAGADQYRAWYEFKDHTDAIEAEARVRGGSIKPTRGPGGIPAQRAADRREAAREAQPWTTGSVPKSHGAGEPLAVGSGLPNPPEATATVPPPSASAHTTSTGVREARIALLRGLEDGEGAS</sequence>
<dbReference type="InterPro" id="IPR001584">
    <property type="entry name" value="Integrase_cat-core"/>
</dbReference>
<protein>
    <recommendedName>
        <fullName evidence="2">Integrase catalytic domain-containing protein</fullName>
    </recommendedName>
</protein>
<evidence type="ECO:0000256" key="1">
    <source>
        <dbReference type="SAM" id="MobiDB-lite"/>
    </source>
</evidence>
<dbReference type="InterPro" id="IPR012337">
    <property type="entry name" value="RNaseH-like_sf"/>
</dbReference>
<dbReference type="PROSITE" id="PS50994">
    <property type="entry name" value="INTEGRASE"/>
    <property type="match status" value="1"/>
</dbReference>
<reference evidence="3 4" key="1">
    <citation type="journal article" date="2016" name="J. Microbiol.">
        <title>Dankookia rubra gen. nov., sp. nov., an alphaproteobacterium isolated from sediment of a shallow stream.</title>
        <authorList>
            <person name="Kim W.H."/>
            <person name="Kim D.H."/>
            <person name="Kang K."/>
            <person name="Ahn T.Y."/>
        </authorList>
    </citation>
    <scope>NUCLEOTIDE SEQUENCE [LARGE SCALE GENOMIC DNA]</scope>
    <source>
        <strain evidence="3 4">JCM30602</strain>
    </source>
</reference>
<dbReference type="RefSeq" id="WP_133290980.1">
    <property type="nucleotide sequence ID" value="NZ_SMSJ01000042.1"/>
</dbReference>
<feature type="region of interest" description="Disordered" evidence="1">
    <location>
        <begin position="643"/>
        <end position="723"/>
    </location>
</feature>
<gene>
    <name evidence="3" type="ORF">E2C06_23195</name>
</gene>
<dbReference type="GO" id="GO:0015074">
    <property type="term" value="P:DNA integration"/>
    <property type="evidence" value="ECO:0007669"/>
    <property type="project" value="InterPro"/>
</dbReference>
<dbReference type="GO" id="GO:0003676">
    <property type="term" value="F:nucleic acid binding"/>
    <property type="evidence" value="ECO:0007669"/>
    <property type="project" value="InterPro"/>
</dbReference>
<dbReference type="AlphaFoldDB" id="A0A4R5QD14"/>
<comment type="caution">
    <text evidence="3">The sequence shown here is derived from an EMBL/GenBank/DDBJ whole genome shotgun (WGS) entry which is preliminary data.</text>
</comment>
<feature type="compositionally biased region" description="Basic and acidic residues" evidence="1">
    <location>
        <begin position="159"/>
        <end position="170"/>
    </location>
</feature>
<feature type="region of interest" description="Disordered" evidence="1">
    <location>
        <begin position="157"/>
        <end position="177"/>
    </location>
</feature>
<feature type="domain" description="Integrase catalytic" evidence="2">
    <location>
        <begin position="285"/>
        <end position="501"/>
    </location>
</feature>
<dbReference type="EMBL" id="SMSJ01000042">
    <property type="protein sequence ID" value="TDH60237.1"/>
    <property type="molecule type" value="Genomic_DNA"/>
</dbReference>
<organism evidence="3 4">
    <name type="scientific">Dankookia rubra</name>
    <dbReference type="NCBI Taxonomy" id="1442381"/>
    <lineage>
        <taxon>Bacteria</taxon>
        <taxon>Pseudomonadati</taxon>
        <taxon>Pseudomonadota</taxon>
        <taxon>Alphaproteobacteria</taxon>
        <taxon>Acetobacterales</taxon>
        <taxon>Roseomonadaceae</taxon>
        <taxon>Dankookia</taxon>
    </lineage>
</organism>
<dbReference type="SUPFAM" id="SSF53098">
    <property type="entry name" value="Ribonuclease H-like"/>
    <property type="match status" value="1"/>
</dbReference>